<sequence>MPGSAARASDGRSAPGRSVLDGAFALLEAVQEAQEAGLTALAAAGGLPKTTAYRLLEQLVELGAVERHGVNYRMGSRMFRLGREWQPHPGLRAAATGPMQQLAAATGATVVLCVLREGRTLAVSGVPGMVDDVALVQPGATWPWTTAAGKALVAVTPSPAPLGPLPGSWRQEASVIRDSGMALDREALIPGVCCAAVPVTIGRGRAVGALCAMVDPSRDVRRLAHAVERAGRAVDARLRAG</sequence>
<dbReference type="SUPFAM" id="SSF46785">
    <property type="entry name" value="Winged helix' DNA-binding domain"/>
    <property type="match status" value="1"/>
</dbReference>
<feature type="domain" description="IclR-ED" evidence="5">
    <location>
        <begin position="77"/>
        <end position="241"/>
    </location>
</feature>
<keyword evidence="3" id="KW-0804">Transcription</keyword>
<feature type="domain" description="HTH iclR-type" evidence="4">
    <location>
        <begin position="17"/>
        <end position="76"/>
    </location>
</feature>
<dbReference type="InterPro" id="IPR050707">
    <property type="entry name" value="HTH_MetabolicPath_Reg"/>
</dbReference>
<name>A0A7Y7B4P6_STRMO</name>
<keyword evidence="1" id="KW-0805">Transcription regulation</keyword>
<dbReference type="AlphaFoldDB" id="A0A7Y7B4P6"/>
<dbReference type="EMBL" id="JABBXF010000030">
    <property type="protein sequence ID" value="NVK78952.1"/>
    <property type="molecule type" value="Genomic_DNA"/>
</dbReference>
<evidence type="ECO:0000256" key="3">
    <source>
        <dbReference type="ARBA" id="ARBA00023163"/>
    </source>
</evidence>
<evidence type="ECO:0000256" key="1">
    <source>
        <dbReference type="ARBA" id="ARBA00023015"/>
    </source>
</evidence>
<dbReference type="PROSITE" id="PS51077">
    <property type="entry name" value="HTH_ICLR"/>
    <property type="match status" value="1"/>
</dbReference>
<dbReference type="GO" id="GO:0003677">
    <property type="term" value="F:DNA binding"/>
    <property type="evidence" value="ECO:0007669"/>
    <property type="project" value="UniProtKB-KW"/>
</dbReference>
<evidence type="ECO:0000256" key="2">
    <source>
        <dbReference type="ARBA" id="ARBA00023125"/>
    </source>
</evidence>
<dbReference type="InterPro" id="IPR014757">
    <property type="entry name" value="Tscrpt_reg_IclR_C"/>
</dbReference>
<keyword evidence="2" id="KW-0238">DNA-binding</keyword>
<accession>A0A7Y7B4P6</accession>
<evidence type="ECO:0000259" key="4">
    <source>
        <dbReference type="PROSITE" id="PS51077"/>
    </source>
</evidence>
<evidence type="ECO:0000313" key="7">
    <source>
        <dbReference type="Proteomes" id="UP000587462"/>
    </source>
</evidence>
<evidence type="ECO:0000259" key="5">
    <source>
        <dbReference type="PROSITE" id="PS51078"/>
    </source>
</evidence>
<gene>
    <name evidence="6" type="ORF">HG542_14900</name>
</gene>
<dbReference type="SMART" id="SM00346">
    <property type="entry name" value="HTH_ICLR"/>
    <property type="match status" value="1"/>
</dbReference>
<dbReference type="InterPro" id="IPR036390">
    <property type="entry name" value="WH_DNA-bd_sf"/>
</dbReference>
<dbReference type="GO" id="GO:0003700">
    <property type="term" value="F:DNA-binding transcription factor activity"/>
    <property type="evidence" value="ECO:0007669"/>
    <property type="project" value="TreeGrafter"/>
</dbReference>
<dbReference type="PROSITE" id="PS51078">
    <property type="entry name" value="ICLR_ED"/>
    <property type="match status" value="1"/>
</dbReference>
<dbReference type="PANTHER" id="PTHR30136">
    <property type="entry name" value="HELIX-TURN-HELIX TRANSCRIPTIONAL REGULATOR, ICLR FAMILY"/>
    <property type="match status" value="1"/>
</dbReference>
<dbReference type="InterPro" id="IPR036388">
    <property type="entry name" value="WH-like_DNA-bd_sf"/>
</dbReference>
<evidence type="ECO:0000313" key="6">
    <source>
        <dbReference type="EMBL" id="NVK78952.1"/>
    </source>
</evidence>
<dbReference type="Gene3D" id="3.30.450.40">
    <property type="match status" value="1"/>
</dbReference>
<protein>
    <submittedName>
        <fullName evidence="6">Helix-turn-helix domain-containing protein</fullName>
    </submittedName>
</protein>
<organism evidence="6 7">
    <name type="scientific">Streptomyces morookaense</name>
    <name type="common">Streptoverticillium morookaense</name>
    <dbReference type="NCBI Taxonomy" id="1970"/>
    <lineage>
        <taxon>Bacteria</taxon>
        <taxon>Bacillati</taxon>
        <taxon>Actinomycetota</taxon>
        <taxon>Actinomycetes</taxon>
        <taxon>Kitasatosporales</taxon>
        <taxon>Streptomycetaceae</taxon>
        <taxon>Streptomyces</taxon>
    </lineage>
</organism>
<dbReference type="Pfam" id="PF09339">
    <property type="entry name" value="HTH_IclR"/>
    <property type="match status" value="1"/>
</dbReference>
<keyword evidence="7" id="KW-1185">Reference proteome</keyword>
<dbReference type="PANTHER" id="PTHR30136:SF24">
    <property type="entry name" value="HTH-TYPE TRANSCRIPTIONAL REPRESSOR ALLR"/>
    <property type="match status" value="1"/>
</dbReference>
<dbReference type="GO" id="GO:0045892">
    <property type="term" value="P:negative regulation of DNA-templated transcription"/>
    <property type="evidence" value="ECO:0007669"/>
    <property type="project" value="TreeGrafter"/>
</dbReference>
<dbReference type="Gene3D" id="1.10.10.10">
    <property type="entry name" value="Winged helix-like DNA-binding domain superfamily/Winged helix DNA-binding domain"/>
    <property type="match status" value="1"/>
</dbReference>
<dbReference type="InterPro" id="IPR005471">
    <property type="entry name" value="Tscrpt_reg_IclR_N"/>
</dbReference>
<proteinExistence type="predicted"/>
<dbReference type="SUPFAM" id="SSF55781">
    <property type="entry name" value="GAF domain-like"/>
    <property type="match status" value="1"/>
</dbReference>
<dbReference type="InterPro" id="IPR029016">
    <property type="entry name" value="GAF-like_dom_sf"/>
</dbReference>
<comment type="caution">
    <text evidence="6">The sequence shown here is derived from an EMBL/GenBank/DDBJ whole genome shotgun (WGS) entry which is preliminary data.</text>
</comment>
<dbReference type="Proteomes" id="UP000587462">
    <property type="component" value="Unassembled WGS sequence"/>
</dbReference>
<reference evidence="6 7" key="1">
    <citation type="submission" date="2020-04" db="EMBL/GenBank/DDBJ databases">
        <title>Draft Genome Sequence of Streptomyces morookaense DSM 40503, an 8-azaguanine-producing strain.</title>
        <authorList>
            <person name="Qi J."/>
            <person name="Gao J.-M."/>
        </authorList>
    </citation>
    <scope>NUCLEOTIDE SEQUENCE [LARGE SCALE GENOMIC DNA]</scope>
    <source>
        <strain evidence="6 7">DSM 40503</strain>
    </source>
</reference>